<dbReference type="SUPFAM" id="SSF143447">
    <property type="entry name" value="AMMECR1-like"/>
    <property type="match status" value="1"/>
</dbReference>
<reference evidence="2" key="1">
    <citation type="submission" date="2019-03" db="EMBL/GenBank/DDBJ databases">
        <authorList>
            <person name="Hao L."/>
        </authorList>
    </citation>
    <scope>NUCLEOTIDE SEQUENCE</scope>
</reference>
<dbReference type="NCBIfam" id="TIGR04335">
    <property type="entry name" value="AmmeMemoSam_A"/>
    <property type="match status" value="1"/>
</dbReference>
<proteinExistence type="predicted"/>
<dbReference type="InterPro" id="IPR002733">
    <property type="entry name" value="AMMECR1_domain"/>
</dbReference>
<dbReference type="PROSITE" id="PS51112">
    <property type="entry name" value="AMMECR1"/>
    <property type="match status" value="1"/>
</dbReference>
<name>A0A485LYJ7_9ZZZZ</name>
<dbReference type="InterPro" id="IPR027485">
    <property type="entry name" value="AMMECR1_N"/>
</dbReference>
<sequence length="192" mass="21493">MERKISEEQGQALVKLARKTLADYLGTSPAGQDDTMEILKDNALNMKRGVFVTLHKKGQLRGCIGFLDAREPVVEAVRQNAINAAFRDPRFSPLKPSELGEIDIEVSVLTEPAVLEYTDSQDLMERLRPGIDGVIIRQGFATATFLPQVWEQLPDKEEFLCQLCLKAGLSAHAWRKAGVEVLTYQVQYFGEK</sequence>
<dbReference type="InterPro" id="IPR036071">
    <property type="entry name" value="AMMECR1_dom_sf"/>
</dbReference>
<dbReference type="PANTHER" id="PTHR13016:SF0">
    <property type="entry name" value="AMME SYNDROME CANDIDATE GENE 1 PROTEIN"/>
    <property type="match status" value="1"/>
</dbReference>
<dbReference type="AlphaFoldDB" id="A0A485LYJ7"/>
<dbReference type="NCBIfam" id="TIGR00296">
    <property type="entry name" value="TIGR00296 family protein"/>
    <property type="match status" value="1"/>
</dbReference>
<evidence type="ECO:0000259" key="1">
    <source>
        <dbReference type="PROSITE" id="PS51112"/>
    </source>
</evidence>
<gene>
    <name evidence="2" type="ORF">SCFA_270015</name>
</gene>
<feature type="domain" description="AMMECR1" evidence="1">
    <location>
        <begin position="8"/>
        <end position="192"/>
    </location>
</feature>
<organism evidence="2">
    <name type="scientific">anaerobic digester metagenome</name>
    <dbReference type="NCBI Taxonomy" id="1263854"/>
    <lineage>
        <taxon>unclassified sequences</taxon>
        <taxon>metagenomes</taxon>
        <taxon>ecological metagenomes</taxon>
    </lineage>
</organism>
<evidence type="ECO:0000313" key="2">
    <source>
        <dbReference type="EMBL" id="VFU14234.1"/>
    </source>
</evidence>
<dbReference type="InterPro" id="IPR023473">
    <property type="entry name" value="AMMECR1"/>
</dbReference>
<protein>
    <submittedName>
        <fullName evidence="2">Protein MTH_857</fullName>
    </submittedName>
</protein>
<dbReference type="Gene3D" id="3.30.700.20">
    <property type="entry name" value="Hypothetical protein ph0010, domain 1"/>
    <property type="match status" value="1"/>
</dbReference>
<dbReference type="PANTHER" id="PTHR13016">
    <property type="entry name" value="AMMECR1 HOMOLOG"/>
    <property type="match status" value="1"/>
</dbReference>
<dbReference type="Pfam" id="PF01871">
    <property type="entry name" value="AMMECR1"/>
    <property type="match status" value="1"/>
</dbReference>
<accession>A0A485LYJ7</accession>
<dbReference type="EMBL" id="CAADRM010000089">
    <property type="protein sequence ID" value="VFU14234.1"/>
    <property type="molecule type" value="Genomic_DNA"/>
</dbReference>
<dbReference type="InterPro" id="IPR027623">
    <property type="entry name" value="AmmeMemoSam_A"/>
</dbReference>
<dbReference type="Gene3D" id="3.30.1490.150">
    <property type="entry name" value="Hypothetical protein ph0010, domain 2"/>
    <property type="match status" value="1"/>
</dbReference>